<accession>A0A558C3D8</accession>
<protein>
    <submittedName>
        <fullName evidence="2">BLUF domain-containing protein</fullName>
    </submittedName>
</protein>
<dbReference type="PROSITE" id="PS50925">
    <property type="entry name" value="BLUF"/>
    <property type="match status" value="1"/>
</dbReference>
<comment type="caution">
    <text evidence="2">The sequence shown here is derived from an EMBL/GenBank/DDBJ whole genome shotgun (WGS) entry which is preliminary data.</text>
</comment>
<dbReference type="Proteomes" id="UP000317624">
    <property type="component" value="Unassembled WGS sequence"/>
</dbReference>
<dbReference type="InterPro" id="IPR036046">
    <property type="entry name" value="Acylphosphatase-like_dom_sf"/>
</dbReference>
<dbReference type="GO" id="GO:0009882">
    <property type="term" value="F:blue light photoreceptor activity"/>
    <property type="evidence" value="ECO:0007669"/>
    <property type="project" value="InterPro"/>
</dbReference>
<organism evidence="2 3">
    <name type="scientific">Hymenobacter setariae</name>
    <dbReference type="NCBI Taxonomy" id="2594794"/>
    <lineage>
        <taxon>Bacteria</taxon>
        <taxon>Pseudomonadati</taxon>
        <taxon>Bacteroidota</taxon>
        <taxon>Cytophagia</taxon>
        <taxon>Cytophagales</taxon>
        <taxon>Hymenobacteraceae</taxon>
        <taxon>Hymenobacter</taxon>
    </lineage>
</organism>
<dbReference type="GO" id="GO:0071949">
    <property type="term" value="F:FAD binding"/>
    <property type="evidence" value="ECO:0007669"/>
    <property type="project" value="InterPro"/>
</dbReference>
<dbReference type="AlphaFoldDB" id="A0A558C3D8"/>
<gene>
    <name evidence="2" type="ORF">FNT36_04270</name>
</gene>
<name>A0A558C3D8_9BACT</name>
<keyword evidence="3" id="KW-1185">Reference proteome</keyword>
<feature type="domain" description="BLUF" evidence="1">
    <location>
        <begin position="19"/>
        <end position="110"/>
    </location>
</feature>
<dbReference type="InterPro" id="IPR007024">
    <property type="entry name" value="BLUF_domain"/>
</dbReference>
<dbReference type="SMART" id="SM01034">
    <property type="entry name" value="BLUF"/>
    <property type="match status" value="1"/>
</dbReference>
<evidence type="ECO:0000313" key="2">
    <source>
        <dbReference type="EMBL" id="TVT43311.1"/>
    </source>
</evidence>
<dbReference type="SUPFAM" id="SSF54975">
    <property type="entry name" value="Acylphosphatase/BLUF domain-like"/>
    <property type="match status" value="1"/>
</dbReference>
<evidence type="ECO:0000259" key="1">
    <source>
        <dbReference type="PROSITE" id="PS50925"/>
    </source>
</evidence>
<sequence>MALRGSRCVCTWLDTLPFMHHIIYLSWATEPFSDEQLQALLQQARRHNTEADITGILVYGNGCFLQVLEGEEPAVRQLYEHIKLDGRHRNVAAYADKAVTQRAFAGWSMAFEAATPQQFDELMGYLRPADVTFDAARLPLVDVHLLDLLRSFTLP</sequence>
<evidence type="ECO:0000313" key="3">
    <source>
        <dbReference type="Proteomes" id="UP000317624"/>
    </source>
</evidence>
<reference evidence="2 3" key="1">
    <citation type="submission" date="2019-07" db="EMBL/GenBank/DDBJ databases">
        <title>Hymenobacter sp. straun FUR1 Genome sequencing and assembly.</title>
        <authorList>
            <person name="Chhetri G."/>
        </authorList>
    </citation>
    <scope>NUCLEOTIDE SEQUENCE [LARGE SCALE GENOMIC DNA]</scope>
    <source>
        <strain evidence="2 3">Fur1</strain>
    </source>
</reference>
<proteinExistence type="predicted"/>
<dbReference type="OrthoDB" id="196105at2"/>
<dbReference type="Pfam" id="PF04940">
    <property type="entry name" value="BLUF"/>
    <property type="match status" value="1"/>
</dbReference>
<dbReference type="Gene3D" id="3.30.70.100">
    <property type="match status" value="1"/>
</dbReference>
<dbReference type="EMBL" id="VMRJ01000001">
    <property type="protein sequence ID" value="TVT43311.1"/>
    <property type="molecule type" value="Genomic_DNA"/>
</dbReference>